<accession>A0ABR7LGF0</accession>
<feature type="domain" description="CdiA C-terminal tRNase" evidence="1">
    <location>
        <begin position="167"/>
        <end position="213"/>
    </location>
</feature>
<organism evidence="2 3">
    <name type="scientific">Actinokineospora xionganensis</name>
    <dbReference type="NCBI Taxonomy" id="2684470"/>
    <lineage>
        <taxon>Bacteria</taxon>
        <taxon>Bacillati</taxon>
        <taxon>Actinomycetota</taxon>
        <taxon>Actinomycetes</taxon>
        <taxon>Pseudonocardiales</taxon>
        <taxon>Pseudonocardiaceae</taxon>
        <taxon>Actinokineospora</taxon>
    </lineage>
</organism>
<gene>
    <name evidence="2" type="ORF">GPZ80_31790</name>
</gene>
<sequence>MSIQDLVAGLTQVIEGSEALRVRLSAAVTRFEQAQHAFARATRGSNSAHPPLVVAALGSAGEFVSQAVGLLAGMENYLAMYVRGVADPGVIAGLAERAARGAGDGTERDWRLGYDPASQRYRQGESLTARRVEGQRHTVLVRSSKTKGPDWIGPDGKTYDAVGPFAGKYFDRQWEIFQGRILDHMNKADWVPVDVSQFTPEQVARVREFIGPLGPRVFIVGE</sequence>
<protein>
    <recommendedName>
        <fullName evidence="1">CdiA C-terminal tRNase domain-containing protein</fullName>
    </recommendedName>
</protein>
<evidence type="ECO:0000259" key="1">
    <source>
        <dbReference type="Pfam" id="PF18664"/>
    </source>
</evidence>
<evidence type="ECO:0000313" key="2">
    <source>
        <dbReference type="EMBL" id="MBC6451730.1"/>
    </source>
</evidence>
<dbReference type="Pfam" id="PF18664">
    <property type="entry name" value="CdiA_C_tRNase"/>
    <property type="match status" value="1"/>
</dbReference>
<dbReference type="CDD" id="cd20726">
    <property type="entry name" value="CDI_toxin_BpE479_tRNase-like"/>
    <property type="match status" value="1"/>
</dbReference>
<dbReference type="RefSeq" id="WP_187224794.1">
    <property type="nucleotide sequence ID" value="NZ_JABVED010000046.1"/>
</dbReference>
<evidence type="ECO:0000313" key="3">
    <source>
        <dbReference type="Proteomes" id="UP000734823"/>
    </source>
</evidence>
<comment type="caution">
    <text evidence="2">The sequence shown here is derived from an EMBL/GenBank/DDBJ whole genome shotgun (WGS) entry which is preliminary data.</text>
</comment>
<dbReference type="Proteomes" id="UP000734823">
    <property type="component" value="Unassembled WGS sequence"/>
</dbReference>
<proteinExistence type="predicted"/>
<reference evidence="2 3" key="1">
    <citation type="submission" date="2020-06" db="EMBL/GenBank/DDBJ databases">
        <title>Actinokineospora xiongansis sp. nov., isolated from soil of Baiyangdian.</title>
        <authorList>
            <person name="Zhang X."/>
        </authorList>
    </citation>
    <scope>NUCLEOTIDE SEQUENCE [LARGE SCALE GENOMIC DNA]</scope>
    <source>
        <strain evidence="2 3">HBU206404</strain>
    </source>
</reference>
<dbReference type="EMBL" id="JABVED010000046">
    <property type="protein sequence ID" value="MBC6451730.1"/>
    <property type="molecule type" value="Genomic_DNA"/>
</dbReference>
<keyword evidence="3" id="KW-1185">Reference proteome</keyword>
<name>A0ABR7LGF0_9PSEU</name>
<dbReference type="InterPro" id="IPR041620">
    <property type="entry name" value="CdiA_C_tRNase"/>
</dbReference>